<dbReference type="RefSeq" id="WP_095724654.1">
    <property type="nucleotide sequence ID" value="NZ_NTFS01000508.1"/>
</dbReference>
<keyword evidence="2" id="KW-1185">Reference proteome</keyword>
<dbReference type="AlphaFoldDB" id="A0A2A2TBE5"/>
<proteinExistence type="predicted"/>
<protein>
    <submittedName>
        <fullName evidence="1">Uncharacterized protein</fullName>
    </submittedName>
</protein>
<dbReference type="EMBL" id="NTFS01000508">
    <property type="protein sequence ID" value="PAX49868.1"/>
    <property type="molecule type" value="Genomic_DNA"/>
</dbReference>
<dbReference type="Proteomes" id="UP000218238">
    <property type="component" value="Unassembled WGS sequence"/>
</dbReference>
<organism evidence="1 2">
    <name type="scientific">Brunnivagina elsteri CCALA 953</name>
    <dbReference type="NCBI Taxonomy" id="987040"/>
    <lineage>
        <taxon>Bacteria</taxon>
        <taxon>Bacillati</taxon>
        <taxon>Cyanobacteriota</taxon>
        <taxon>Cyanophyceae</taxon>
        <taxon>Nostocales</taxon>
        <taxon>Calotrichaceae</taxon>
        <taxon>Brunnivagina</taxon>
    </lineage>
</organism>
<sequence length="108" mass="12190">MLQGLTARASAVDIPGVYELPSAFCTTIIATNELPQDRSTLWLRILGRGSTQRQAILELFALDDNYLHRTVILHQLRQWYRFLLSGKLGKESARLMTLLAMIDGTSKE</sequence>
<accession>A0A2A2TBE5</accession>
<evidence type="ECO:0000313" key="1">
    <source>
        <dbReference type="EMBL" id="PAX49868.1"/>
    </source>
</evidence>
<dbReference type="OrthoDB" id="506760at2"/>
<name>A0A2A2TBE5_9CYAN</name>
<evidence type="ECO:0000313" key="2">
    <source>
        <dbReference type="Proteomes" id="UP000218238"/>
    </source>
</evidence>
<gene>
    <name evidence="1" type="ORF">CK510_27350</name>
</gene>
<comment type="caution">
    <text evidence="1">The sequence shown here is derived from an EMBL/GenBank/DDBJ whole genome shotgun (WGS) entry which is preliminary data.</text>
</comment>
<reference evidence="1 2" key="1">
    <citation type="submission" date="2017-08" db="EMBL/GenBank/DDBJ databases">
        <title>Draft genome sequence of filamentous cyanobacterium Calothrix elsteri CCALA 953.</title>
        <authorList>
            <person name="Gagunashvili A.N."/>
            <person name="Elster J."/>
            <person name="Andresson O.S."/>
        </authorList>
    </citation>
    <scope>NUCLEOTIDE SEQUENCE [LARGE SCALE GENOMIC DNA]</scope>
    <source>
        <strain evidence="1 2">CCALA 953</strain>
    </source>
</reference>